<dbReference type="KEGG" id="smo:SELMODRAFT_97685"/>
<keyword evidence="7 8" id="KW-0472">Membrane</keyword>
<evidence type="ECO:0000256" key="8">
    <source>
        <dbReference type="SAM" id="Phobius"/>
    </source>
</evidence>
<evidence type="ECO:0000256" key="2">
    <source>
        <dbReference type="ARBA" id="ARBA00010864"/>
    </source>
</evidence>
<dbReference type="Gramene" id="EFJ26401">
    <property type="protein sequence ID" value="EFJ26401"/>
    <property type="gene ID" value="SELMODRAFT_97685"/>
</dbReference>
<proteinExistence type="inferred from homology"/>
<dbReference type="GO" id="GO:0030001">
    <property type="term" value="P:metal ion transport"/>
    <property type="evidence" value="ECO:0007669"/>
    <property type="project" value="UniProtKB-ARBA"/>
</dbReference>
<evidence type="ECO:0008006" key="11">
    <source>
        <dbReference type="Google" id="ProtNLM"/>
    </source>
</evidence>
<feature type="transmembrane region" description="Helical" evidence="8">
    <location>
        <begin position="155"/>
        <end position="174"/>
    </location>
</feature>
<feature type="transmembrane region" description="Helical" evidence="8">
    <location>
        <begin position="7"/>
        <end position="26"/>
    </location>
</feature>
<dbReference type="GO" id="GO:0005886">
    <property type="term" value="C:plasma membrane"/>
    <property type="evidence" value="ECO:0000318"/>
    <property type="project" value="GO_Central"/>
</dbReference>
<keyword evidence="4 8" id="KW-0812">Transmembrane</keyword>
<feature type="transmembrane region" description="Helical" evidence="8">
    <location>
        <begin position="395"/>
        <end position="418"/>
    </location>
</feature>
<organism evidence="10">
    <name type="scientific">Selaginella moellendorffii</name>
    <name type="common">Spikemoss</name>
    <dbReference type="NCBI Taxonomy" id="88036"/>
    <lineage>
        <taxon>Eukaryota</taxon>
        <taxon>Viridiplantae</taxon>
        <taxon>Streptophyta</taxon>
        <taxon>Embryophyta</taxon>
        <taxon>Tracheophyta</taxon>
        <taxon>Lycopodiopsida</taxon>
        <taxon>Selaginellales</taxon>
        <taxon>Selaginellaceae</taxon>
        <taxon>Selaginella</taxon>
    </lineage>
</organism>
<dbReference type="OMA" id="VKDHPRE"/>
<dbReference type="eggNOG" id="KOG1341">
    <property type="taxonomic scope" value="Eukaryota"/>
</dbReference>
<evidence type="ECO:0000313" key="10">
    <source>
        <dbReference type="Proteomes" id="UP000001514"/>
    </source>
</evidence>
<dbReference type="Pfam" id="PF02386">
    <property type="entry name" value="TrkH"/>
    <property type="match status" value="1"/>
</dbReference>
<feature type="transmembrane region" description="Helical" evidence="8">
    <location>
        <begin position="248"/>
        <end position="267"/>
    </location>
</feature>
<accession>D8RMU3</accession>
<feature type="transmembrane region" description="Helical" evidence="8">
    <location>
        <begin position="186"/>
        <end position="203"/>
    </location>
</feature>
<protein>
    <recommendedName>
        <fullName evidence="11">Cation transporter</fullName>
    </recommendedName>
</protein>
<evidence type="ECO:0000256" key="3">
    <source>
        <dbReference type="ARBA" id="ARBA00022448"/>
    </source>
</evidence>
<dbReference type="AlphaFoldDB" id="D8RMU3"/>
<evidence type="ECO:0000256" key="7">
    <source>
        <dbReference type="ARBA" id="ARBA00023136"/>
    </source>
</evidence>
<gene>
    <name evidence="9" type="ORF">SELMODRAFT_97685</name>
</gene>
<dbReference type="STRING" id="88036.D8RMU3"/>
<feature type="transmembrane region" description="Helical" evidence="8">
    <location>
        <begin position="301"/>
        <end position="326"/>
    </location>
</feature>
<evidence type="ECO:0000256" key="1">
    <source>
        <dbReference type="ARBA" id="ARBA00004141"/>
    </source>
</evidence>
<dbReference type="InterPro" id="IPR003445">
    <property type="entry name" value="Cat_transpt"/>
</dbReference>
<evidence type="ECO:0000256" key="6">
    <source>
        <dbReference type="ARBA" id="ARBA00023065"/>
    </source>
</evidence>
<dbReference type="InParanoid" id="D8RMU3"/>
<comment type="similarity">
    <text evidence="2">Belongs to the TrkH potassium transport family. HKT (TC 2.A.38.3) subfamily.</text>
</comment>
<evidence type="ECO:0000256" key="4">
    <source>
        <dbReference type="ARBA" id="ARBA00022692"/>
    </source>
</evidence>
<keyword evidence="10" id="KW-1185">Reference proteome</keyword>
<evidence type="ECO:0000256" key="5">
    <source>
        <dbReference type="ARBA" id="ARBA00022989"/>
    </source>
</evidence>
<name>D8RMU3_SELML</name>
<dbReference type="InterPro" id="IPR051143">
    <property type="entry name" value="TrkH_K-transport"/>
</dbReference>
<feature type="transmembrane region" description="Helical" evidence="8">
    <location>
        <begin position="372"/>
        <end position="389"/>
    </location>
</feature>
<keyword evidence="6" id="KW-0406">Ion transport</keyword>
<dbReference type="EMBL" id="GL377584">
    <property type="protein sequence ID" value="EFJ26401.1"/>
    <property type="molecule type" value="Genomic_DNA"/>
</dbReference>
<dbReference type="Proteomes" id="UP000001514">
    <property type="component" value="Unassembled WGS sequence"/>
</dbReference>
<evidence type="ECO:0000313" key="9">
    <source>
        <dbReference type="EMBL" id="EFJ26401.1"/>
    </source>
</evidence>
<feature type="transmembrane region" description="Helical" evidence="8">
    <location>
        <begin position="112"/>
        <end position="134"/>
    </location>
</feature>
<dbReference type="PANTHER" id="PTHR31064:SF30">
    <property type="entry name" value="HIGH-AFFINITY POTASSIUM TRANSPORT PROTEIN-RELATED"/>
    <property type="match status" value="1"/>
</dbReference>
<reference evidence="9" key="1">
    <citation type="journal article" date="2011" name="Science">
        <title>The Selaginella genome identifies genetic changes associated with the evolution of vascular plants.</title>
        <authorList>
            <person name="Banks J.A."/>
            <person name="Nishiyama T."/>
            <person name="Hasebe M."/>
            <person name="Bowman J.L."/>
            <person name="Gribskov M."/>
            <person name="dePamphilis C."/>
            <person name="Albert V.A."/>
            <person name="Aono N."/>
            <person name="Aoyama T."/>
            <person name="Ambrose B.A."/>
            <person name="Ashton N.W."/>
            <person name="Axtell M.J."/>
            <person name="Barker E."/>
            <person name="Barker M.S."/>
            <person name="Bennetzen J.L."/>
            <person name="Bonawitz N.D."/>
            <person name="Chapple C."/>
            <person name="Cheng C."/>
            <person name="Correa L.G."/>
            <person name="Dacre M."/>
            <person name="DeBarry J."/>
            <person name="Dreyer I."/>
            <person name="Elias M."/>
            <person name="Engstrom E.M."/>
            <person name="Estelle M."/>
            <person name="Feng L."/>
            <person name="Finet C."/>
            <person name="Floyd S.K."/>
            <person name="Frommer W.B."/>
            <person name="Fujita T."/>
            <person name="Gramzow L."/>
            <person name="Gutensohn M."/>
            <person name="Harholt J."/>
            <person name="Hattori M."/>
            <person name="Heyl A."/>
            <person name="Hirai T."/>
            <person name="Hiwatashi Y."/>
            <person name="Ishikawa M."/>
            <person name="Iwata M."/>
            <person name="Karol K.G."/>
            <person name="Koehler B."/>
            <person name="Kolukisaoglu U."/>
            <person name="Kubo M."/>
            <person name="Kurata T."/>
            <person name="Lalonde S."/>
            <person name="Li K."/>
            <person name="Li Y."/>
            <person name="Litt A."/>
            <person name="Lyons E."/>
            <person name="Manning G."/>
            <person name="Maruyama T."/>
            <person name="Michael T.P."/>
            <person name="Mikami K."/>
            <person name="Miyazaki S."/>
            <person name="Morinaga S."/>
            <person name="Murata T."/>
            <person name="Mueller-Roeber B."/>
            <person name="Nelson D.R."/>
            <person name="Obara M."/>
            <person name="Oguri Y."/>
            <person name="Olmstead R.G."/>
            <person name="Onodera N."/>
            <person name="Petersen B.L."/>
            <person name="Pils B."/>
            <person name="Prigge M."/>
            <person name="Rensing S.A."/>
            <person name="Riano-Pachon D.M."/>
            <person name="Roberts A.W."/>
            <person name="Sato Y."/>
            <person name="Scheller H.V."/>
            <person name="Schulz B."/>
            <person name="Schulz C."/>
            <person name="Shakirov E.V."/>
            <person name="Shibagaki N."/>
            <person name="Shinohara N."/>
            <person name="Shippen D.E."/>
            <person name="Soerensen I."/>
            <person name="Sotooka R."/>
            <person name="Sugimoto N."/>
            <person name="Sugita M."/>
            <person name="Sumikawa N."/>
            <person name="Tanurdzic M."/>
            <person name="Theissen G."/>
            <person name="Ulvskov P."/>
            <person name="Wakazuki S."/>
            <person name="Weng J.K."/>
            <person name="Willats W.W."/>
            <person name="Wipf D."/>
            <person name="Wolf P.G."/>
            <person name="Yang L."/>
            <person name="Zimmer A.D."/>
            <person name="Zhu Q."/>
            <person name="Mitros T."/>
            <person name="Hellsten U."/>
            <person name="Loque D."/>
            <person name="Otillar R."/>
            <person name="Salamov A."/>
            <person name="Schmutz J."/>
            <person name="Shapiro H."/>
            <person name="Lindquist E."/>
            <person name="Lucas S."/>
            <person name="Rokhsar D."/>
            <person name="Grigoriev I.V."/>
        </authorList>
    </citation>
    <scope>NUCLEOTIDE SEQUENCE [LARGE SCALE GENOMIC DNA]</scope>
</reference>
<keyword evidence="5 8" id="KW-1133">Transmembrane helix</keyword>
<dbReference type="GO" id="GO:0008324">
    <property type="term" value="F:monoatomic cation transmembrane transporter activity"/>
    <property type="evidence" value="ECO:0000318"/>
    <property type="project" value="GO_Central"/>
</dbReference>
<dbReference type="PANTHER" id="PTHR31064">
    <property type="entry name" value="POTASSIUM TRANSPORT PROTEIN DDB_G0292412-RELATED"/>
    <property type="match status" value="1"/>
</dbReference>
<sequence>MTFFRVHLTCFVIVAFIGSLILWGIGNERGGHFPFVDCFYGITSALCLSGLTTVPVEDIPPGGQVVLMIMMLLGSQVVTSTVPLLVKKHRYCRVARIAIDPSDHEPHQATIVLIRIIVIYGVLVHLMGFFIAWLSILCGRPYPRNLIRHKKKTNLGFFSLFAVVSAFCNVGYIASSENLMPFNSSLVLLLDMILLIMLGNGIYPPCLRGIIRLLHHFSKGNTKQACEFLLDHPRKCYTHLFPPNTTRWLLISFFGLNGFEICVIYILDWNSTAFDGLDTGEKIVNGIFQCVNTRSGGMNSVAITGLSPTTLFIFAVMMYVSAYPVFLSRQATRQKSVDDEGAISHLSARKQRDILDTTLATQFRRLLAQDTAYLFLATFFICVSVNHGLKHDPLNYNIFSVVFEIISAYGGVGLSYGYSCSLRTEPGYCVDEPVSFSGKWGVTPKIIMIVVMLLGRHRGLPDNIDSAILLPEQKFSNIMRRQTSE</sequence>
<keyword evidence="3" id="KW-0813">Transport</keyword>
<comment type="subcellular location">
    <subcellularLocation>
        <location evidence="1">Membrane</location>
        <topology evidence="1">Multi-pass membrane protein</topology>
    </subcellularLocation>
</comment>
<dbReference type="HOGENOM" id="CLU_008384_2_0_1"/>